<proteinExistence type="predicted"/>
<organism evidence="1 2">
    <name type="scientific">Nicotiana tabacum</name>
    <name type="common">Common tobacco</name>
    <dbReference type="NCBI Taxonomy" id="4097"/>
    <lineage>
        <taxon>Eukaryota</taxon>
        <taxon>Viridiplantae</taxon>
        <taxon>Streptophyta</taxon>
        <taxon>Embryophyta</taxon>
        <taxon>Tracheophyta</taxon>
        <taxon>Spermatophyta</taxon>
        <taxon>Magnoliopsida</taxon>
        <taxon>eudicotyledons</taxon>
        <taxon>Gunneridae</taxon>
        <taxon>Pentapetalae</taxon>
        <taxon>asterids</taxon>
        <taxon>lamiids</taxon>
        <taxon>Solanales</taxon>
        <taxon>Solanaceae</taxon>
        <taxon>Nicotianoideae</taxon>
        <taxon>Nicotianeae</taxon>
        <taxon>Nicotiana</taxon>
    </lineage>
</organism>
<accession>A0AC58TX67</accession>
<name>A0AC58TX67_TOBAC</name>
<dbReference type="RefSeq" id="XP_075101823.1">
    <property type="nucleotide sequence ID" value="XM_075245722.1"/>
</dbReference>
<protein>
    <submittedName>
        <fullName evidence="2">Uncharacterized protein LOC142177251</fullName>
    </submittedName>
</protein>
<reference evidence="2" key="2">
    <citation type="submission" date="2025-08" db="UniProtKB">
        <authorList>
            <consortium name="RefSeq"/>
        </authorList>
    </citation>
    <scope>IDENTIFICATION</scope>
    <source>
        <tissue evidence="2">Leaf</tissue>
    </source>
</reference>
<keyword evidence="1" id="KW-1185">Reference proteome</keyword>
<gene>
    <name evidence="2" type="primary">LOC142177251</name>
</gene>
<reference evidence="1" key="1">
    <citation type="journal article" date="2014" name="Nat. Commun.">
        <title>The tobacco genome sequence and its comparison with those of tomato and potato.</title>
        <authorList>
            <person name="Sierro N."/>
            <person name="Battey J.N."/>
            <person name="Ouadi S."/>
            <person name="Bakaher N."/>
            <person name="Bovet L."/>
            <person name="Willig A."/>
            <person name="Goepfert S."/>
            <person name="Peitsch M.C."/>
            <person name="Ivanov N.V."/>
        </authorList>
    </citation>
    <scope>NUCLEOTIDE SEQUENCE [LARGE SCALE GENOMIC DNA]</scope>
</reference>
<evidence type="ECO:0000313" key="2">
    <source>
        <dbReference type="RefSeq" id="XP_075101823.1"/>
    </source>
</evidence>
<sequence>MEWSIIHILREENVEADALANLRSSTEMKGSDSGTVIQLLHSIMDVDGYYEVNSTNLVWDWRNKFIEYLRHGKLPEDLRRPGHYVPKQIATAIVDGHLYRKSYQGPLARCLGASEADYVMREVHEGICGNHYGAHSLVLMLIRAGYYWLQIDQDTKTFIQKFDKCQRHA</sequence>
<dbReference type="Proteomes" id="UP000790787">
    <property type="component" value="Chromosome 23"/>
</dbReference>
<evidence type="ECO:0000313" key="1">
    <source>
        <dbReference type="Proteomes" id="UP000790787"/>
    </source>
</evidence>